<feature type="coiled-coil region" evidence="1">
    <location>
        <begin position="123"/>
        <end position="180"/>
    </location>
</feature>
<protein>
    <recommendedName>
        <fullName evidence="4">Ribbon-helix-helix protein, copG family</fullName>
    </recommendedName>
</protein>
<name>A0A1G8W5Y4_9EURY</name>
<evidence type="ECO:0008006" key="4">
    <source>
        <dbReference type="Google" id="ProtNLM"/>
    </source>
</evidence>
<keyword evidence="1" id="KW-0175">Coiled coil</keyword>
<accession>A0A1G8W5Y4</accession>
<keyword evidence="3" id="KW-1185">Reference proteome</keyword>
<evidence type="ECO:0000256" key="1">
    <source>
        <dbReference type="SAM" id="Coils"/>
    </source>
</evidence>
<evidence type="ECO:0000313" key="3">
    <source>
        <dbReference type="Proteomes" id="UP000198856"/>
    </source>
</evidence>
<evidence type="ECO:0000313" key="2">
    <source>
        <dbReference type="EMBL" id="SDJ73731.1"/>
    </source>
</evidence>
<proteinExistence type="predicted"/>
<reference evidence="2 3" key="1">
    <citation type="submission" date="2016-10" db="EMBL/GenBank/DDBJ databases">
        <authorList>
            <person name="de Groot N.N."/>
        </authorList>
    </citation>
    <scope>NUCLEOTIDE SEQUENCE [LARGE SCALE GENOMIC DNA]</scope>
    <source>
        <strain evidence="2 3">IBRC-M10015</strain>
    </source>
</reference>
<dbReference type="AlphaFoldDB" id="A0A1G8W5Y4"/>
<dbReference type="STRING" id="890420.SAMN05216226_10896"/>
<dbReference type="EMBL" id="FNFC01000008">
    <property type="protein sequence ID" value="SDJ73731.1"/>
    <property type="molecule type" value="Genomic_DNA"/>
</dbReference>
<sequence>MASEELTVSVELPRDLVDWLDEEASAADVDRETMVSQLLASYQAVRQLEGDIDGDSLRVETEDVAETVEANIADDMEAVVADEVDAAVAEAVQTRVEELVTDRVTEATNGVQRQLGSRIDTVEEEFDDKIQDVRQRVIQLKKEADGKAAADHTHTELEEVPQLHAEIETLRTELEDLRKRYDETVPDQGERLDSHGDRLDEMQDRLQTVAWVVSDLREAQQSSSGLEAVERIKRAAARADIEHANCENCGHNVIVSLLTDPHCPHCDATVTNVEPASGWFGDPTLTVASQLESGEQR</sequence>
<dbReference type="OrthoDB" id="178000at2157"/>
<organism evidence="2 3">
    <name type="scientific">Halovenus aranensis</name>
    <dbReference type="NCBI Taxonomy" id="890420"/>
    <lineage>
        <taxon>Archaea</taxon>
        <taxon>Methanobacteriati</taxon>
        <taxon>Methanobacteriota</taxon>
        <taxon>Stenosarchaea group</taxon>
        <taxon>Halobacteria</taxon>
        <taxon>Halobacteriales</taxon>
        <taxon>Haloarculaceae</taxon>
        <taxon>Halovenus</taxon>
    </lineage>
</organism>
<dbReference type="RefSeq" id="WP_092702368.1">
    <property type="nucleotide sequence ID" value="NZ_FNFC01000008.1"/>
</dbReference>
<gene>
    <name evidence="2" type="ORF">SAMN05216226_10896</name>
</gene>
<dbReference type="Proteomes" id="UP000198856">
    <property type="component" value="Unassembled WGS sequence"/>
</dbReference>